<keyword evidence="1" id="KW-0812">Transmembrane</keyword>
<accession>A0A1N6XJA3</accession>
<evidence type="ECO:0000259" key="2">
    <source>
        <dbReference type="Pfam" id="PF00487"/>
    </source>
</evidence>
<gene>
    <name evidence="3" type="ORF">SAMN05878282_11315</name>
</gene>
<organism evidence="3 4">
    <name type="scientific">Aquipseudomonas alcaligenes</name>
    <name type="common">Pseudomonas alcaligenes</name>
    <dbReference type="NCBI Taxonomy" id="43263"/>
    <lineage>
        <taxon>Bacteria</taxon>
        <taxon>Pseudomonadati</taxon>
        <taxon>Pseudomonadota</taxon>
        <taxon>Gammaproteobacteria</taxon>
        <taxon>Pseudomonadales</taxon>
        <taxon>Pseudomonadaceae</taxon>
        <taxon>Aquipseudomonas</taxon>
    </lineage>
</organism>
<keyword evidence="1" id="KW-0472">Membrane</keyword>
<protein>
    <submittedName>
        <fullName evidence="3">Fatty acid desaturase</fullName>
    </submittedName>
</protein>
<dbReference type="GO" id="GO:0006629">
    <property type="term" value="P:lipid metabolic process"/>
    <property type="evidence" value="ECO:0007669"/>
    <property type="project" value="InterPro"/>
</dbReference>
<keyword evidence="1" id="KW-1133">Transmembrane helix</keyword>
<dbReference type="Proteomes" id="UP000185841">
    <property type="component" value="Unassembled WGS sequence"/>
</dbReference>
<dbReference type="Pfam" id="PF00487">
    <property type="entry name" value="FA_desaturase"/>
    <property type="match status" value="1"/>
</dbReference>
<name>A0A1N6XJA3_AQUAC</name>
<sequence>MTTTTDTLYPVRPGNIHPLFHFFAIPLFAALLVFNTAAIGVILALALTLQLGRMVLGLIPGMSALGGAITAAYHRQVQRLANRVLKDPRDEPILAGAITLALTALPIFIAQLILVDISWPLVLGFYAFVYGPNIRAFVRSFSCMHQEGHKVGGVFKRSSVLEKWTGNSFLYMFFAIPMGLTPHAAAHLQQHHRENAGPLDIYATARYDHANAWHFIVYMVREVMYQQLLVSPYLYFRSKRRTAQMNSMIIGPLLHLALFALLAAYSLPIAVLYMLVPWCASNFLMGVIHWSQHAFYGGQQDPKDFMYNTVTLLEKPVNMLNEGYHVCHHHWENVHWSESPALFERIKPEMRAAQSMVFRDLSVLDLFLMLMLRRFGAMADKLDWWEPLSRDQKIALLKRRVAPAPIAEHELAYQQSSVGRPLHFPPATAVDVSAP</sequence>
<dbReference type="PANTHER" id="PTHR36459">
    <property type="entry name" value="ORF"/>
    <property type="match status" value="1"/>
</dbReference>
<dbReference type="AlphaFoldDB" id="A0A1N6XJA3"/>
<feature type="domain" description="Fatty acid desaturase" evidence="2">
    <location>
        <begin position="118"/>
        <end position="353"/>
    </location>
</feature>
<dbReference type="InterPro" id="IPR005804">
    <property type="entry name" value="FA_desaturase_dom"/>
</dbReference>
<feature type="transmembrane region" description="Helical" evidence="1">
    <location>
        <begin position="54"/>
        <end position="73"/>
    </location>
</feature>
<feature type="transmembrane region" description="Helical" evidence="1">
    <location>
        <begin position="249"/>
        <end position="276"/>
    </location>
</feature>
<dbReference type="PANTHER" id="PTHR36459:SF1">
    <property type="entry name" value="FATTY ACID DESATURASE DOMAIN-CONTAINING PROTEIN-RELATED"/>
    <property type="match status" value="1"/>
</dbReference>
<dbReference type="RefSeq" id="WP_083691112.1">
    <property type="nucleotide sequence ID" value="NZ_FTMP01000013.1"/>
</dbReference>
<feature type="transmembrane region" description="Helical" evidence="1">
    <location>
        <begin position="20"/>
        <end position="47"/>
    </location>
</feature>
<dbReference type="EMBL" id="FTMP01000013">
    <property type="protein sequence ID" value="SIR02383.1"/>
    <property type="molecule type" value="Genomic_DNA"/>
</dbReference>
<reference evidence="3 4" key="1">
    <citation type="submission" date="2017-01" db="EMBL/GenBank/DDBJ databases">
        <authorList>
            <person name="Mah S.A."/>
            <person name="Swanson W.J."/>
            <person name="Moy G.W."/>
            <person name="Vacquier V.D."/>
        </authorList>
    </citation>
    <scope>NUCLEOTIDE SEQUENCE [LARGE SCALE GENOMIC DNA]</scope>
    <source>
        <strain evidence="3 4">RU36E</strain>
    </source>
</reference>
<feature type="transmembrane region" description="Helical" evidence="1">
    <location>
        <begin position="93"/>
        <end position="115"/>
    </location>
</feature>
<evidence type="ECO:0000256" key="1">
    <source>
        <dbReference type="SAM" id="Phobius"/>
    </source>
</evidence>
<evidence type="ECO:0000313" key="3">
    <source>
        <dbReference type="EMBL" id="SIR02383.1"/>
    </source>
</evidence>
<proteinExistence type="predicted"/>
<evidence type="ECO:0000313" key="4">
    <source>
        <dbReference type="Proteomes" id="UP000185841"/>
    </source>
</evidence>